<accession>A0A699Y936</accession>
<proteinExistence type="predicted"/>
<organism evidence="2 3">
    <name type="scientific">Haematococcus lacustris</name>
    <name type="common">Green alga</name>
    <name type="synonym">Haematococcus pluvialis</name>
    <dbReference type="NCBI Taxonomy" id="44745"/>
    <lineage>
        <taxon>Eukaryota</taxon>
        <taxon>Viridiplantae</taxon>
        <taxon>Chlorophyta</taxon>
        <taxon>core chlorophytes</taxon>
        <taxon>Chlorophyceae</taxon>
        <taxon>CS clade</taxon>
        <taxon>Chlamydomonadales</taxon>
        <taxon>Haematococcaceae</taxon>
        <taxon>Haematococcus</taxon>
    </lineage>
</organism>
<dbReference type="AlphaFoldDB" id="A0A699Y936"/>
<reference evidence="2 3" key="1">
    <citation type="submission" date="2020-02" db="EMBL/GenBank/DDBJ databases">
        <title>Draft genome sequence of Haematococcus lacustris strain NIES-144.</title>
        <authorList>
            <person name="Morimoto D."/>
            <person name="Nakagawa S."/>
            <person name="Yoshida T."/>
            <person name="Sawayama S."/>
        </authorList>
    </citation>
    <scope>NUCLEOTIDE SEQUENCE [LARGE SCALE GENOMIC DNA]</scope>
    <source>
        <strain evidence="2 3">NIES-144</strain>
    </source>
</reference>
<feature type="compositionally biased region" description="Low complexity" evidence="1">
    <location>
        <begin position="26"/>
        <end position="43"/>
    </location>
</feature>
<evidence type="ECO:0000313" key="2">
    <source>
        <dbReference type="EMBL" id="GFH05845.1"/>
    </source>
</evidence>
<comment type="caution">
    <text evidence="2">The sequence shown here is derived from an EMBL/GenBank/DDBJ whole genome shotgun (WGS) entry which is preliminary data.</text>
</comment>
<gene>
    <name evidence="2" type="ORF">HaLaN_00376</name>
</gene>
<protein>
    <submittedName>
        <fullName evidence="2">Uncharacterized protein</fullName>
    </submittedName>
</protein>
<feature type="region of interest" description="Disordered" evidence="1">
    <location>
        <begin position="24"/>
        <end position="43"/>
    </location>
</feature>
<dbReference type="EMBL" id="BLLF01000011">
    <property type="protein sequence ID" value="GFH05845.1"/>
    <property type="molecule type" value="Genomic_DNA"/>
</dbReference>
<keyword evidence="3" id="KW-1185">Reference proteome</keyword>
<feature type="non-terminal residue" evidence="2">
    <location>
        <position position="1"/>
    </location>
</feature>
<sequence>MDISGVQCQANVGPERDHIHQEHCTSTPLQQQPSLGLGLTVNV</sequence>
<name>A0A699Y936_HAELA</name>
<evidence type="ECO:0000313" key="3">
    <source>
        <dbReference type="Proteomes" id="UP000485058"/>
    </source>
</evidence>
<dbReference type="Proteomes" id="UP000485058">
    <property type="component" value="Unassembled WGS sequence"/>
</dbReference>
<evidence type="ECO:0000256" key="1">
    <source>
        <dbReference type="SAM" id="MobiDB-lite"/>
    </source>
</evidence>